<feature type="region of interest" description="Disordered" evidence="3">
    <location>
        <begin position="208"/>
        <end position="275"/>
    </location>
</feature>
<evidence type="ECO:0000313" key="5">
    <source>
        <dbReference type="EMBL" id="CAG85390.1"/>
    </source>
</evidence>
<dbReference type="GO" id="GO:0043022">
    <property type="term" value="F:ribosome binding"/>
    <property type="evidence" value="ECO:0007669"/>
    <property type="project" value="EnsemblFungi"/>
</dbReference>
<reference evidence="5 6" key="1">
    <citation type="journal article" date="2004" name="Nature">
        <title>Genome evolution in yeasts.</title>
        <authorList>
            <consortium name="Genolevures"/>
            <person name="Dujon B."/>
            <person name="Sherman D."/>
            <person name="Fischer G."/>
            <person name="Durrens P."/>
            <person name="Casaregola S."/>
            <person name="Lafontaine I."/>
            <person name="de Montigny J."/>
            <person name="Marck C."/>
            <person name="Neuveglise C."/>
            <person name="Talla E."/>
            <person name="Goffard N."/>
            <person name="Frangeul L."/>
            <person name="Aigle M."/>
            <person name="Anthouard V."/>
            <person name="Babour A."/>
            <person name="Barbe V."/>
            <person name="Barnay S."/>
            <person name="Blanchin S."/>
            <person name="Beckerich J.M."/>
            <person name="Beyne E."/>
            <person name="Bleykasten C."/>
            <person name="Boisrame A."/>
            <person name="Boyer J."/>
            <person name="Cattolico L."/>
            <person name="Confanioleri F."/>
            <person name="de Daruvar A."/>
            <person name="Despons L."/>
            <person name="Fabre E."/>
            <person name="Fairhead C."/>
            <person name="Ferry-Dumazet H."/>
            <person name="Groppi A."/>
            <person name="Hantraye F."/>
            <person name="Hennequin C."/>
            <person name="Jauniaux N."/>
            <person name="Joyet P."/>
            <person name="Kachouri R."/>
            <person name="Kerrest A."/>
            <person name="Koszul R."/>
            <person name="Lemaire M."/>
            <person name="Lesur I."/>
            <person name="Ma L."/>
            <person name="Muller H."/>
            <person name="Nicaud J.M."/>
            <person name="Nikolski M."/>
            <person name="Oztas S."/>
            <person name="Ozier-Kalogeropoulos O."/>
            <person name="Pellenz S."/>
            <person name="Potier S."/>
            <person name="Richard G.F."/>
            <person name="Straub M.L."/>
            <person name="Suleau A."/>
            <person name="Swennene D."/>
            <person name="Tekaia F."/>
            <person name="Wesolowski-Louvel M."/>
            <person name="Westhof E."/>
            <person name="Wirth B."/>
            <person name="Zeniou-Meyer M."/>
            <person name="Zivanovic I."/>
            <person name="Bolotin-Fukuhara M."/>
            <person name="Thierry A."/>
            <person name="Bouchier C."/>
            <person name="Caudron B."/>
            <person name="Scarpelli C."/>
            <person name="Gaillardin C."/>
            <person name="Weissenbach J."/>
            <person name="Wincker P."/>
            <person name="Souciet J.L."/>
        </authorList>
    </citation>
    <scope>NUCLEOTIDE SEQUENCE [LARGE SCALE GENOMIC DNA]</scope>
    <source>
        <strain evidence="6">ATCC 36239 / CBS 767 / BCRC 21394 / JCM 1990 / NBRC 0083 / IGC 2968</strain>
    </source>
</reference>
<gene>
    <name evidence="5" type="ordered locus">DEHA2B09988g</name>
</gene>
<dbReference type="Pfam" id="PF09598">
    <property type="entry name" value="Stm1_N"/>
    <property type="match status" value="1"/>
</dbReference>
<dbReference type="PANTHER" id="PTHR12299">
    <property type="entry name" value="HYALURONIC ACID-BINDING PROTEIN 4"/>
    <property type="match status" value="1"/>
</dbReference>
<name>Q6BWN3_DEBHA</name>
<feature type="region of interest" description="Disordered" evidence="3">
    <location>
        <begin position="1"/>
        <end position="110"/>
    </location>
</feature>
<sequence length="275" mass="29794">MSFENKNLYHLLGNDVEDDSTPKLPIREVVKNTTSSKKSDVPPASADPAKAKKKAKATGNEGAFKNRPDNKNVSAPSSTPSKHYKKPFDRHSRSNKSDGKRFKDGEKREFEAEVEAVSDAVEELETGDATAVNEVEAAPKQSLSDYFADLQAKQQELDGKKNLRSANAGAEDKWSSAEKIEKDQEAYVAPSVAKKAKAKAAKEKKFLDIEASFADQSSNSRPSESRRGGSERGGFNKRGGKRGGERGGFNGKKPTPSSSSSAKKPAVNDKNFPSL</sequence>
<dbReference type="HOGENOM" id="CLU_043312_2_0_1"/>
<dbReference type="GO" id="GO:0045142">
    <property type="term" value="F:triplex DNA binding"/>
    <property type="evidence" value="ECO:0007669"/>
    <property type="project" value="EnsemblFungi"/>
</dbReference>
<dbReference type="eggNOG" id="ENOG502QS5P">
    <property type="taxonomic scope" value="Eukaryota"/>
</dbReference>
<dbReference type="InterPro" id="IPR019084">
    <property type="entry name" value="STM1-like_N"/>
</dbReference>
<evidence type="ECO:0000259" key="4">
    <source>
        <dbReference type="SMART" id="SM01233"/>
    </source>
</evidence>
<feature type="compositionally biased region" description="Polar residues" evidence="3">
    <location>
        <begin position="71"/>
        <end position="81"/>
    </location>
</feature>
<dbReference type="GO" id="GO:0003723">
    <property type="term" value="F:RNA binding"/>
    <property type="evidence" value="ECO:0007669"/>
    <property type="project" value="InterPro"/>
</dbReference>
<feature type="domain" description="Hyaluronan/mRNA-binding protein" evidence="4">
    <location>
        <begin position="84"/>
        <end position="169"/>
    </location>
</feature>
<accession>Q6BWN3</accession>
<keyword evidence="2" id="KW-0963">Cytoplasm</keyword>
<dbReference type="RefSeq" id="XP_457386.1">
    <property type="nucleotide sequence ID" value="XM_457386.1"/>
</dbReference>
<dbReference type="GO" id="GO:0005737">
    <property type="term" value="C:cytoplasm"/>
    <property type="evidence" value="ECO:0007669"/>
    <property type="project" value="UniProtKB-SubCell"/>
</dbReference>
<dbReference type="GO" id="GO:0030371">
    <property type="term" value="F:translation repressor activity"/>
    <property type="evidence" value="ECO:0007669"/>
    <property type="project" value="EnsemblFungi"/>
</dbReference>
<dbReference type="InterPro" id="IPR039764">
    <property type="entry name" value="HABP4/SERBP1-like"/>
</dbReference>
<dbReference type="FunCoup" id="Q6BWN3">
    <property type="interactions" value="363"/>
</dbReference>
<dbReference type="GO" id="GO:0042162">
    <property type="term" value="F:telomeric DNA binding"/>
    <property type="evidence" value="ECO:0007669"/>
    <property type="project" value="EnsemblFungi"/>
</dbReference>
<dbReference type="GO" id="GO:0000723">
    <property type="term" value="P:telomere maintenance"/>
    <property type="evidence" value="ECO:0007669"/>
    <property type="project" value="EnsemblFungi"/>
</dbReference>
<dbReference type="InParanoid" id="Q6BWN3"/>
<feature type="compositionally biased region" description="Low complexity" evidence="3">
    <location>
        <begin position="251"/>
        <end position="265"/>
    </location>
</feature>
<feature type="region of interest" description="Disordered" evidence="3">
    <location>
        <begin position="157"/>
        <end position="194"/>
    </location>
</feature>
<evidence type="ECO:0000313" key="6">
    <source>
        <dbReference type="Proteomes" id="UP000000599"/>
    </source>
</evidence>
<evidence type="ECO:0000256" key="2">
    <source>
        <dbReference type="ARBA" id="ARBA00022490"/>
    </source>
</evidence>
<dbReference type="GO" id="GO:0031929">
    <property type="term" value="P:TOR signaling"/>
    <property type="evidence" value="ECO:0007669"/>
    <property type="project" value="EnsemblFungi"/>
</dbReference>
<proteinExistence type="predicted"/>
<feature type="compositionally biased region" description="Basic and acidic residues" evidence="3">
    <location>
        <begin position="86"/>
        <end position="110"/>
    </location>
</feature>
<dbReference type="GO" id="GO:0006414">
    <property type="term" value="P:translational elongation"/>
    <property type="evidence" value="ECO:0007669"/>
    <property type="project" value="EnsemblFungi"/>
</dbReference>
<dbReference type="GO" id="GO:0043558">
    <property type="term" value="P:regulation of translational initiation in response to stress"/>
    <property type="evidence" value="ECO:0007669"/>
    <property type="project" value="EnsemblFungi"/>
</dbReference>
<dbReference type="Proteomes" id="UP000000599">
    <property type="component" value="Chromosome B"/>
</dbReference>
<dbReference type="OMA" id="KKWAGAK"/>
<dbReference type="InterPro" id="IPR006861">
    <property type="entry name" value="HABP4_PAIRBP1-bd"/>
</dbReference>
<dbReference type="VEuPathDB" id="FungiDB:DEHA2B09988g"/>
<dbReference type="OrthoDB" id="5426471at2759"/>
<dbReference type="GeneID" id="2913310"/>
<keyword evidence="6" id="KW-1185">Reference proteome</keyword>
<protein>
    <submittedName>
        <fullName evidence="5">DEHA2B09988p</fullName>
    </submittedName>
</protein>
<feature type="compositionally biased region" description="Basic and acidic residues" evidence="3">
    <location>
        <begin position="170"/>
        <end position="185"/>
    </location>
</feature>
<comment type="subcellular location">
    <subcellularLocation>
        <location evidence="1">Cytoplasm</location>
    </subcellularLocation>
</comment>
<dbReference type="PANTHER" id="PTHR12299:SF17">
    <property type="entry name" value="AT19571P-RELATED"/>
    <property type="match status" value="1"/>
</dbReference>
<dbReference type="KEGG" id="dha:DEHA2B09988g"/>
<dbReference type="STRING" id="284592.Q6BWN3"/>
<dbReference type="EMBL" id="CR382134">
    <property type="protein sequence ID" value="CAG85390.1"/>
    <property type="molecule type" value="Genomic_DNA"/>
</dbReference>
<evidence type="ECO:0000256" key="3">
    <source>
        <dbReference type="SAM" id="MobiDB-lite"/>
    </source>
</evidence>
<dbReference type="GO" id="GO:0061770">
    <property type="term" value="F:translation elongation factor binding"/>
    <property type="evidence" value="ECO:0007669"/>
    <property type="project" value="EnsemblFungi"/>
</dbReference>
<evidence type="ECO:0000256" key="1">
    <source>
        <dbReference type="ARBA" id="ARBA00004496"/>
    </source>
</evidence>
<dbReference type="GO" id="GO:0043066">
    <property type="term" value="P:negative regulation of apoptotic process"/>
    <property type="evidence" value="ECO:0007669"/>
    <property type="project" value="EnsemblFungi"/>
</dbReference>
<organism evidence="5 6">
    <name type="scientific">Debaryomyces hansenii (strain ATCC 36239 / CBS 767 / BCRC 21394 / JCM 1990 / NBRC 0083 / IGC 2968)</name>
    <name type="common">Yeast</name>
    <name type="synonym">Torulaspora hansenii</name>
    <dbReference type="NCBI Taxonomy" id="284592"/>
    <lineage>
        <taxon>Eukaryota</taxon>
        <taxon>Fungi</taxon>
        <taxon>Dikarya</taxon>
        <taxon>Ascomycota</taxon>
        <taxon>Saccharomycotina</taxon>
        <taxon>Pichiomycetes</taxon>
        <taxon>Debaryomycetaceae</taxon>
        <taxon>Debaryomyces</taxon>
    </lineage>
</organism>
<dbReference type="SMART" id="SM01233">
    <property type="entry name" value="HABP4_PAI-RBP1"/>
    <property type="match status" value="1"/>
</dbReference>
<dbReference type="GO" id="GO:0141014">
    <property type="term" value="P:ribosome hibernation"/>
    <property type="evidence" value="ECO:0007669"/>
    <property type="project" value="EnsemblFungi"/>
</dbReference>
<dbReference type="AlphaFoldDB" id="Q6BWN3"/>
<dbReference type="GO" id="GO:0005634">
    <property type="term" value="C:nucleus"/>
    <property type="evidence" value="ECO:0007669"/>
    <property type="project" value="TreeGrafter"/>
</dbReference>